<dbReference type="AlphaFoldDB" id="A0A9P7EWT2"/>
<comment type="caution">
    <text evidence="2">The sequence shown here is derived from an EMBL/GenBank/DDBJ whole genome shotgun (WGS) entry which is preliminary data.</text>
</comment>
<feature type="compositionally biased region" description="Low complexity" evidence="1">
    <location>
        <begin position="125"/>
        <end position="142"/>
    </location>
</feature>
<evidence type="ECO:0000313" key="3">
    <source>
        <dbReference type="Proteomes" id="UP000823399"/>
    </source>
</evidence>
<dbReference type="Proteomes" id="UP000823399">
    <property type="component" value="Unassembled WGS sequence"/>
</dbReference>
<organism evidence="2 3">
    <name type="scientific">Suillus discolor</name>
    <dbReference type="NCBI Taxonomy" id="1912936"/>
    <lineage>
        <taxon>Eukaryota</taxon>
        <taxon>Fungi</taxon>
        <taxon>Dikarya</taxon>
        <taxon>Basidiomycota</taxon>
        <taxon>Agaricomycotina</taxon>
        <taxon>Agaricomycetes</taxon>
        <taxon>Agaricomycetidae</taxon>
        <taxon>Boletales</taxon>
        <taxon>Suillineae</taxon>
        <taxon>Suillaceae</taxon>
        <taxon>Suillus</taxon>
    </lineage>
</organism>
<dbReference type="RefSeq" id="XP_041287795.1">
    <property type="nucleotide sequence ID" value="XM_041442173.1"/>
</dbReference>
<sequence>MTPQEAANDALNTTLIDVQSLMKRCMKLKEADPETFRLSDEIARRVAKDLKLYAGTATSFSPLLLSCAAIIRQCSKAGTFESVPDWTSVAEDDPRIKTHPRFEKTLGYRRPSLVEVPADLDPQDAASASATTVPSAAPVSPTSAPPALPASQSLDNLIAAPAAEHKLVSPAPDPMAAGIQSPPHLPVKFNLFVAGTKKKSGMVAPQVGNTKKRKAEDEDTDVDDPKSHPPSSKPRQKRKKKFLSADEDKVCTGTIYVKSNAASDKDSDAAGPDLSDAADDESFLEVETRPAEWGQDSQIATPWKHSVRYHPRQCDKCTKLDIPCVVLPDKKRPAAISKTPGKRSLAQPPRVELDVIEEKKQQLGPPVGAPMRKVPTVGTSRRPAQDDQPAPENRADPEPTARDILQSIHDLGRRLDLLATNERVDALEVRVRSVENILHQRLDALEQRLNASDAR</sequence>
<feature type="region of interest" description="Disordered" evidence="1">
    <location>
        <begin position="202"/>
        <end position="244"/>
    </location>
</feature>
<dbReference type="EMBL" id="JABBWM010000075">
    <property type="protein sequence ID" value="KAG2095280.1"/>
    <property type="molecule type" value="Genomic_DNA"/>
</dbReference>
<evidence type="ECO:0000256" key="1">
    <source>
        <dbReference type="SAM" id="MobiDB-lite"/>
    </source>
</evidence>
<feature type="region of interest" description="Disordered" evidence="1">
    <location>
        <begin position="124"/>
        <end position="150"/>
    </location>
</feature>
<dbReference type="GeneID" id="64704432"/>
<dbReference type="OrthoDB" id="2645888at2759"/>
<feature type="region of interest" description="Disordered" evidence="1">
    <location>
        <begin position="257"/>
        <end position="308"/>
    </location>
</feature>
<accession>A0A9P7EWT2</accession>
<proteinExistence type="predicted"/>
<feature type="region of interest" description="Disordered" evidence="1">
    <location>
        <begin position="357"/>
        <end position="401"/>
    </location>
</feature>
<gene>
    <name evidence="2" type="ORF">F5147DRAFT_778731</name>
</gene>
<reference evidence="2" key="1">
    <citation type="journal article" date="2020" name="New Phytol.">
        <title>Comparative genomics reveals dynamic genome evolution in host specialist ectomycorrhizal fungi.</title>
        <authorList>
            <person name="Lofgren L.A."/>
            <person name="Nguyen N.H."/>
            <person name="Vilgalys R."/>
            <person name="Ruytinx J."/>
            <person name="Liao H.L."/>
            <person name="Branco S."/>
            <person name="Kuo A."/>
            <person name="LaButti K."/>
            <person name="Lipzen A."/>
            <person name="Andreopoulos W."/>
            <person name="Pangilinan J."/>
            <person name="Riley R."/>
            <person name="Hundley H."/>
            <person name="Na H."/>
            <person name="Barry K."/>
            <person name="Grigoriev I.V."/>
            <person name="Stajich J.E."/>
            <person name="Kennedy P.G."/>
        </authorList>
    </citation>
    <scope>NUCLEOTIDE SEQUENCE</scope>
    <source>
        <strain evidence="2">FC423</strain>
    </source>
</reference>
<evidence type="ECO:0000313" key="2">
    <source>
        <dbReference type="EMBL" id="KAG2095280.1"/>
    </source>
</evidence>
<name>A0A9P7EWT2_9AGAM</name>
<keyword evidence="3" id="KW-1185">Reference proteome</keyword>
<protein>
    <submittedName>
        <fullName evidence="2">Uncharacterized protein</fullName>
    </submittedName>
</protein>